<proteinExistence type="predicted"/>
<dbReference type="Proteomes" id="UP000031501">
    <property type="component" value="Chromosome"/>
</dbReference>
<gene>
    <name evidence="3" type="ORF">LK07_01480</name>
</gene>
<dbReference type="Pfam" id="PF07171">
    <property type="entry name" value="MlrC_C"/>
    <property type="match status" value="1"/>
</dbReference>
<name>A0A221NSD8_9ACTN</name>
<dbReference type="InterPro" id="IPR015995">
    <property type="entry name" value="MlrC_N"/>
</dbReference>
<dbReference type="InterPro" id="IPR009197">
    <property type="entry name" value="MlrC"/>
</dbReference>
<dbReference type="STRING" id="1355015.LK06_000400"/>
<dbReference type="InterPro" id="IPR010799">
    <property type="entry name" value="MlrC_C"/>
</dbReference>
<reference evidence="3 4" key="1">
    <citation type="submission" date="2017-07" db="EMBL/GenBank/DDBJ databases">
        <title>Genome sequence of Streptomyces pluripotens MUSC 137T.</title>
        <authorList>
            <person name="Ser H.-L."/>
            <person name="Lee L.-H."/>
        </authorList>
    </citation>
    <scope>NUCLEOTIDE SEQUENCE [LARGE SCALE GENOMIC DNA]</scope>
    <source>
        <strain evidence="3 4">MUSC 137</strain>
    </source>
</reference>
<organism evidence="3 4">
    <name type="scientific">Streptomyces pluripotens</name>
    <dbReference type="NCBI Taxonomy" id="1355015"/>
    <lineage>
        <taxon>Bacteria</taxon>
        <taxon>Bacillati</taxon>
        <taxon>Actinomycetota</taxon>
        <taxon>Actinomycetes</taxon>
        <taxon>Kitasatosporales</taxon>
        <taxon>Streptomycetaceae</taxon>
        <taxon>Streptomyces</taxon>
    </lineage>
</organism>
<dbReference type="KEGG" id="splu:LK06_000400"/>
<evidence type="ECO:0000313" key="3">
    <source>
        <dbReference type="EMBL" id="ASN22913.1"/>
    </source>
</evidence>
<dbReference type="EMBL" id="CP022433">
    <property type="protein sequence ID" value="ASN22913.1"/>
    <property type="molecule type" value="Genomic_DNA"/>
</dbReference>
<dbReference type="OrthoDB" id="9815420at2"/>
<sequence>MPQPRTAVAHPVIAIAGIGIESSTFSPARTEAPAFHPLRGREVLTRYPFLAPDAPLLAAADWRGALVGTSLPGGTVTAKAFAELSDELIERLSAIPHLDGLWYDIHGAMTVEGIDDAEAVLLARIRAAIGPEAIVSTSMDLHGNVSRELVHMSDLITCYRMAPHEDHMETKERAARNLVDLLTAGAPRPVKAWVPVPVLLAGEQTSTRIEPAKSVYAAVHDVEATDGVIDAAVWVGYAWADEPRNRAVVTVTGPSESAVTAGAERLARGLWDSRRDFTFVAPTGSLDECLDEALVSDARPYFISDTGDNPTAGGAGDVTWGLRRVLARPEFHQHDGPTLIYASVPGPAAVAAAEQAGLGATVTVTAGAEVDDRHAGPLTMTGLVHAIRHGDRDAETEVVLRIGSVYAILTTRRKPYHHEVDFTGLGLDPRGAAIVIVKIGYLEPELFDMAAGWKLALTPGGVDQDLVRLGHHRIRRPMFPFDPDMADPDLTARVIAPSNEPLTGDHE</sequence>
<accession>A0A221NSD8</accession>
<protein>
    <submittedName>
        <fullName evidence="3">Microcystin degradation protein MlrC</fullName>
    </submittedName>
</protein>
<dbReference type="AlphaFoldDB" id="A0A221NSD8"/>
<feature type="domain" description="Microcystin LR degradation protein MlrC N-terminal" evidence="2">
    <location>
        <begin position="13"/>
        <end position="294"/>
    </location>
</feature>
<evidence type="ECO:0000259" key="1">
    <source>
        <dbReference type="Pfam" id="PF07171"/>
    </source>
</evidence>
<dbReference type="PIRSF" id="PIRSF012702">
    <property type="entry name" value="UCP012702"/>
    <property type="match status" value="1"/>
</dbReference>
<feature type="domain" description="Microcystin LR degradation protein MlrC C-terminal" evidence="1">
    <location>
        <begin position="303"/>
        <end position="473"/>
    </location>
</feature>
<dbReference type="RefSeq" id="WP_039652346.1">
    <property type="nucleotide sequence ID" value="NZ_CP021080.1"/>
</dbReference>
<keyword evidence="4" id="KW-1185">Reference proteome</keyword>
<evidence type="ECO:0000313" key="4">
    <source>
        <dbReference type="Proteomes" id="UP000031501"/>
    </source>
</evidence>
<evidence type="ECO:0000259" key="2">
    <source>
        <dbReference type="Pfam" id="PF07364"/>
    </source>
</evidence>
<dbReference type="Pfam" id="PF07364">
    <property type="entry name" value="DUF1485"/>
    <property type="match status" value="1"/>
</dbReference>